<feature type="active site" description="Proton donor" evidence="17">
    <location>
        <position position="162"/>
    </location>
</feature>
<evidence type="ECO:0000256" key="4">
    <source>
        <dbReference type="ARBA" id="ARBA00022622"/>
    </source>
</evidence>
<dbReference type="InterPro" id="IPR000757">
    <property type="entry name" value="Beta-glucanase-like"/>
</dbReference>
<dbReference type="GO" id="GO:0016757">
    <property type="term" value="F:glycosyltransferase activity"/>
    <property type="evidence" value="ECO:0007669"/>
    <property type="project" value="UniProtKB-KW"/>
</dbReference>
<evidence type="ECO:0000259" key="19">
    <source>
        <dbReference type="PROSITE" id="PS51762"/>
    </source>
</evidence>
<evidence type="ECO:0000313" key="21">
    <source>
        <dbReference type="Proteomes" id="UP000248961"/>
    </source>
</evidence>
<dbReference type="Pfam" id="PF00722">
    <property type="entry name" value="Glyco_hydro_16"/>
    <property type="match status" value="1"/>
</dbReference>
<dbReference type="SUPFAM" id="SSF49899">
    <property type="entry name" value="Concanavalin A-like lectins/glucanases"/>
    <property type="match status" value="1"/>
</dbReference>
<keyword evidence="10" id="KW-0325">Glycoprotein</keyword>
<name>A0A395HIY6_ASPHC</name>
<feature type="signal peptide" evidence="18">
    <location>
        <begin position="1"/>
        <end position="19"/>
    </location>
</feature>
<comment type="catalytic activity">
    <reaction evidence="1">
        <text>Random endo-hydrolysis of N-acetyl-beta-D-glucosaminide (1-&gt;4)-beta-linkages in chitin and chitodextrins.</text>
        <dbReference type="EC" id="3.2.1.14"/>
    </reaction>
</comment>
<evidence type="ECO:0000256" key="1">
    <source>
        <dbReference type="ARBA" id="ARBA00000822"/>
    </source>
</evidence>
<evidence type="ECO:0000256" key="3">
    <source>
        <dbReference type="ARBA" id="ARBA00022475"/>
    </source>
</evidence>
<evidence type="ECO:0000256" key="5">
    <source>
        <dbReference type="ARBA" id="ARBA00022676"/>
    </source>
</evidence>
<keyword evidence="5" id="KW-0328">Glycosyltransferase</keyword>
<comment type="similarity">
    <text evidence="14">Belongs to the glycosyl hydrolase 16 family. CRH1 subfamily.</text>
</comment>
<comment type="function">
    <text evidence="15">Dual chitinase/transglycosylase that plays a role in cell wall architecture. Chitinase and transglycosylase activities are coupled. Required for the polysaccharide cross-linking at the septa and the cell wall. More specifically, transfers chitin to 1,6-beta-glucan in the cell wall.</text>
</comment>
<evidence type="ECO:0000256" key="11">
    <source>
        <dbReference type="ARBA" id="ARBA00023288"/>
    </source>
</evidence>
<dbReference type="EC" id="3.2.-.-" evidence="16"/>
<dbReference type="EMBL" id="KZ824324">
    <property type="protein sequence ID" value="RAL07787.1"/>
    <property type="molecule type" value="Genomic_DNA"/>
</dbReference>
<dbReference type="InterPro" id="IPR013320">
    <property type="entry name" value="ConA-like_dom_sf"/>
</dbReference>
<dbReference type="STRING" id="1450537.A0A395HIY6"/>
<dbReference type="CDD" id="cd02183">
    <property type="entry name" value="GH16_fungal_CRH1_transglycosylase"/>
    <property type="match status" value="1"/>
</dbReference>
<dbReference type="Proteomes" id="UP000248961">
    <property type="component" value="Unassembled WGS sequence"/>
</dbReference>
<dbReference type="AlphaFoldDB" id="A0A395HIY6"/>
<evidence type="ECO:0000256" key="17">
    <source>
        <dbReference type="PIRSR" id="PIRSR037299-1"/>
    </source>
</evidence>
<keyword evidence="6" id="KW-0808">Transferase</keyword>
<keyword evidence="4" id="KW-0336">GPI-anchor</keyword>
<dbReference type="InterPro" id="IPR017168">
    <property type="entry name" value="CHR-like"/>
</dbReference>
<dbReference type="PANTHER" id="PTHR10963">
    <property type="entry name" value="GLYCOSYL HYDROLASE-RELATED"/>
    <property type="match status" value="1"/>
</dbReference>
<proteinExistence type="inferred from homology"/>
<evidence type="ECO:0000256" key="16">
    <source>
        <dbReference type="PIRNR" id="PIRNR037299"/>
    </source>
</evidence>
<protein>
    <recommendedName>
        <fullName evidence="16">Crh-like protein</fullName>
        <ecNumber evidence="16">3.2.-.-</ecNumber>
    </recommendedName>
</protein>
<feature type="chain" id="PRO_5017367705" description="Crh-like protein" evidence="18">
    <location>
        <begin position="20"/>
        <end position="405"/>
    </location>
</feature>
<gene>
    <name evidence="20" type="ORF">BO97DRAFT_473384</name>
</gene>
<dbReference type="GO" id="GO:0008843">
    <property type="term" value="F:endochitinase activity"/>
    <property type="evidence" value="ECO:0007669"/>
    <property type="project" value="UniProtKB-EC"/>
</dbReference>
<keyword evidence="7 18" id="KW-0732">Signal</keyword>
<organism evidence="20 21">
    <name type="scientific">Aspergillus homomorphus (strain CBS 101889)</name>
    <dbReference type="NCBI Taxonomy" id="1450537"/>
    <lineage>
        <taxon>Eukaryota</taxon>
        <taxon>Fungi</taxon>
        <taxon>Dikarya</taxon>
        <taxon>Ascomycota</taxon>
        <taxon>Pezizomycotina</taxon>
        <taxon>Eurotiomycetes</taxon>
        <taxon>Eurotiomycetidae</taxon>
        <taxon>Eurotiales</taxon>
        <taxon>Aspergillaceae</taxon>
        <taxon>Aspergillus</taxon>
        <taxon>Aspergillus subgen. Circumdati</taxon>
    </lineage>
</organism>
<dbReference type="VEuPathDB" id="FungiDB:BO97DRAFT_473384"/>
<evidence type="ECO:0000256" key="15">
    <source>
        <dbReference type="ARBA" id="ARBA00093308"/>
    </source>
</evidence>
<dbReference type="FunFam" id="2.60.120.200:FF:000159">
    <property type="entry name" value="Glycosidase"/>
    <property type="match status" value="1"/>
</dbReference>
<dbReference type="GO" id="GO:0098552">
    <property type="term" value="C:side of membrane"/>
    <property type="evidence" value="ECO:0007669"/>
    <property type="project" value="UniProtKB-KW"/>
</dbReference>
<keyword evidence="11" id="KW-0449">Lipoprotein</keyword>
<evidence type="ECO:0000256" key="13">
    <source>
        <dbReference type="ARBA" id="ARBA00023316"/>
    </source>
</evidence>
<dbReference type="GO" id="GO:0005886">
    <property type="term" value="C:plasma membrane"/>
    <property type="evidence" value="ECO:0007669"/>
    <property type="project" value="UniProtKB-SubCell"/>
</dbReference>
<feature type="active site" description="Nucleophile" evidence="17">
    <location>
        <position position="158"/>
    </location>
</feature>
<dbReference type="PIRSF" id="PIRSF037299">
    <property type="entry name" value="Glycosidase_CRH1_prd"/>
    <property type="match status" value="1"/>
</dbReference>
<feature type="domain" description="GH16" evidence="19">
    <location>
        <begin position="58"/>
        <end position="281"/>
    </location>
</feature>
<evidence type="ECO:0000256" key="14">
    <source>
        <dbReference type="ARBA" id="ARBA00038074"/>
    </source>
</evidence>
<dbReference type="GO" id="GO:0009277">
    <property type="term" value="C:fungal-type cell wall"/>
    <property type="evidence" value="ECO:0007669"/>
    <property type="project" value="TreeGrafter"/>
</dbReference>
<evidence type="ECO:0000256" key="12">
    <source>
        <dbReference type="ARBA" id="ARBA00023295"/>
    </source>
</evidence>
<keyword evidence="9 16" id="KW-0472">Membrane</keyword>
<keyword evidence="21" id="KW-1185">Reference proteome</keyword>
<evidence type="ECO:0000256" key="8">
    <source>
        <dbReference type="ARBA" id="ARBA00022801"/>
    </source>
</evidence>
<evidence type="ECO:0000256" key="6">
    <source>
        <dbReference type="ARBA" id="ARBA00022679"/>
    </source>
</evidence>
<keyword evidence="12" id="KW-0326">Glycosidase</keyword>
<keyword evidence="3" id="KW-1003">Cell membrane</keyword>
<comment type="subcellular location">
    <subcellularLocation>
        <location evidence="2">Cell membrane</location>
        <topology evidence="2">Lipid-anchor</topology>
        <topology evidence="2">GPI-anchor</topology>
    </subcellularLocation>
</comment>
<keyword evidence="13" id="KW-0961">Cell wall biogenesis/degradation</keyword>
<accession>A0A395HIY6</accession>
<sequence>MRHVSSAFLVASLAAIATASTTCSVDNKCPESAPCCYNGVCGVGSSCLGSCDPLMSYSLDSCTPEPICKNQTYSFSNLDDSILWDQYLGNSSQYEWTTSGFPKVENGSLMLTMPNQTTGSLVTLNNYIWYGKVSAKIKSSRGGGVVTGFILMSDVKDEIDFEFVGYNLSSVQTDFYFQGVENWTNEVNAAVSPGDTFSEWHTYTIDWTPEKLEWLVDGVVMRTLTKNSTLNATSGVYMYPQTPSRLQMSLWPSGLTTAGQGTIEWGGGLVDWNSEDIVKYGYYYALYKEITVECYNPPEGTTVKGDKSYIYTSDTGLSDQILVSGNSTVLYNLKDTGLNMTAGKQTTASSSSGTSNYESSSGADATSTGFSAGSTSKNAASSSFSDRVTQGSFLAALTAVIFSLL</sequence>
<dbReference type="GO" id="GO:0031505">
    <property type="term" value="P:fungal-type cell wall organization"/>
    <property type="evidence" value="ECO:0007669"/>
    <property type="project" value="TreeGrafter"/>
</dbReference>
<evidence type="ECO:0000313" key="20">
    <source>
        <dbReference type="EMBL" id="RAL07787.1"/>
    </source>
</evidence>
<reference evidence="20 21" key="1">
    <citation type="submission" date="2018-02" db="EMBL/GenBank/DDBJ databases">
        <title>The genomes of Aspergillus section Nigri reveals drivers in fungal speciation.</title>
        <authorList>
            <consortium name="DOE Joint Genome Institute"/>
            <person name="Vesth T.C."/>
            <person name="Nybo J."/>
            <person name="Theobald S."/>
            <person name="Brandl J."/>
            <person name="Frisvad J.C."/>
            <person name="Nielsen K.F."/>
            <person name="Lyhne E.K."/>
            <person name="Kogle M.E."/>
            <person name="Kuo A."/>
            <person name="Riley R."/>
            <person name="Clum A."/>
            <person name="Nolan M."/>
            <person name="Lipzen A."/>
            <person name="Salamov A."/>
            <person name="Henrissat B."/>
            <person name="Wiebenga A."/>
            <person name="De vries R.P."/>
            <person name="Grigoriev I.V."/>
            <person name="Mortensen U.H."/>
            <person name="Andersen M.R."/>
            <person name="Baker S.E."/>
        </authorList>
    </citation>
    <scope>NUCLEOTIDE SEQUENCE [LARGE SCALE GENOMIC DNA]</scope>
    <source>
        <strain evidence="20 21">CBS 101889</strain>
    </source>
</reference>
<evidence type="ECO:0000256" key="18">
    <source>
        <dbReference type="SAM" id="SignalP"/>
    </source>
</evidence>
<dbReference type="PROSITE" id="PS51762">
    <property type="entry name" value="GH16_2"/>
    <property type="match status" value="1"/>
</dbReference>
<dbReference type="OrthoDB" id="4781at2759"/>
<evidence type="ECO:0000256" key="10">
    <source>
        <dbReference type="ARBA" id="ARBA00023180"/>
    </source>
</evidence>
<dbReference type="GO" id="GO:0005975">
    <property type="term" value="P:carbohydrate metabolic process"/>
    <property type="evidence" value="ECO:0007669"/>
    <property type="project" value="InterPro"/>
</dbReference>
<evidence type="ECO:0000256" key="9">
    <source>
        <dbReference type="ARBA" id="ARBA00023136"/>
    </source>
</evidence>
<dbReference type="GeneID" id="37204520"/>
<dbReference type="PANTHER" id="PTHR10963:SF22">
    <property type="entry name" value="GLYCOSIDASE CRH2-RELATED"/>
    <property type="match status" value="1"/>
</dbReference>
<evidence type="ECO:0000256" key="7">
    <source>
        <dbReference type="ARBA" id="ARBA00022729"/>
    </source>
</evidence>
<dbReference type="RefSeq" id="XP_025546941.1">
    <property type="nucleotide sequence ID" value="XM_025700231.1"/>
</dbReference>
<dbReference type="InterPro" id="IPR050546">
    <property type="entry name" value="Glycosyl_Hydrlase_16"/>
</dbReference>
<evidence type="ECO:0000256" key="2">
    <source>
        <dbReference type="ARBA" id="ARBA00004609"/>
    </source>
</evidence>
<keyword evidence="8 16" id="KW-0378">Hydrolase</keyword>
<dbReference type="Gene3D" id="2.60.120.200">
    <property type="match status" value="1"/>
</dbReference>